<name>A0AA38UIT6_9AGAR</name>
<comment type="caution">
    <text evidence="3">The sequence shown here is derived from an EMBL/GenBank/DDBJ whole genome shotgun (WGS) entry which is preliminary data.</text>
</comment>
<dbReference type="EMBL" id="MU805990">
    <property type="protein sequence ID" value="KAJ3842939.1"/>
    <property type="molecule type" value="Genomic_DNA"/>
</dbReference>
<keyword evidence="1" id="KW-0812">Transmembrane</keyword>
<keyword evidence="2" id="KW-0732">Signal</keyword>
<feature type="transmembrane region" description="Helical" evidence="1">
    <location>
        <begin position="173"/>
        <end position="193"/>
    </location>
</feature>
<protein>
    <submittedName>
        <fullName evidence="3">Uncharacterized protein</fullName>
    </submittedName>
</protein>
<keyword evidence="1" id="KW-1133">Transmembrane helix</keyword>
<reference evidence="3" key="1">
    <citation type="submission" date="2022-08" db="EMBL/GenBank/DDBJ databases">
        <authorList>
            <consortium name="DOE Joint Genome Institute"/>
            <person name="Min B."/>
            <person name="Riley R."/>
            <person name="Sierra-Patev S."/>
            <person name="Naranjo-Ortiz M."/>
            <person name="Looney B."/>
            <person name="Konkel Z."/>
            <person name="Slot J.C."/>
            <person name="Sakamoto Y."/>
            <person name="Steenwyk J.L."/>
            <person name="Rokas A."/>
            <person name="Carro J."/>
            <person name="Camarero S."/>
            <person name="Ferreira P."/>
            <person name="Molpeceres G."/>
            <person name="Ruiz-Duenas F.J."/>
            <person name="Serrano A."/>
            <person name="Henrissat B."/>
            <person name="Drula E."/>
            <person name="Hughes K.W."/>
            <person name="Mata J.L."/>
            <person name="Ishikawa N.K."/>
            <person name="Vargas-Isla R."/>
            <person name="Ushijima S."/>
            <person name="Smith C.A."/>
            <person name="Ahrendt S."/>
            <person name="Andreopoulos W."/>
            <person name="He G."/>
            <person name="Labutti K."/>
            <person name="Lipzen A."/>
            <person name="Ng V."/>
            <person name="Sandor L."/>
            <person name="Barry K."/>
            <person name="Martinez A.T."/>
            <person name="Xiao Y."/>
            <person name="Gibbons J.G."/>
            <person name="Terashima K."/>
            <person name="Hibbett D.S."/>
            <person name="Grigoriev I.V."/>
        </authorList>
    </citation>
    <scope>NUCLEOTIDE SEQUENCE</scope>
    <source>
        <strain evidence="3">TFB9207</strain>
    </source>
</reference>
<dbReference type="Gene3D" id="2.60.120.260">
    <property type="entry name" value="Galactose-binding domain-like"/>
    <property type="match status" value="1"/>
</dbReference>
<evidence type="ECO:0000256" key="2">
    <source>
        <dbReference type="SAM" id="SignalP"/>
    </source>
</evidence>
<feature type="signal peptide" evidence="2">
    <location>
        <begin position="1"/>
        <end position="21"/>
    </location>
</feature>
<evidence type="ECO:0000313" key="3">
    <source>
        <dbReference type="EMBL" id="KAJ3842939.1"/>
    </source>
</evidence>
<evidence type="ECO:0000313" key="4">
    <source>
        <dbReference type="Proteomes" id="UP001163846"/>
    </source>
</evidence>
<dbReference type="Proteomes" id="UP001163846">
    <property type="component" value="Unassembled WGS sequence"/>
</dbReference>
<keyword evidence="4" id="KW-1185">Reference proteome</keyword>
<accession>A0AA38UIT6</accession>
<feature type="chain" id="PRO_5041336965" evidence="2">
    <location>
        <begin position="22"/>
        <end position="199"/>
    </location>
</feature>
<keyword evidence="1" id="KW-0472">Membrane</keyword>
<organism evidence="3 4">
    <name type="scientific">Lentinula raphanica</name>
    <dbReference type="NCBI Taxonomy" id="153919"/>
    <lineage>
        <taxon>Eukaryota</taxon>
        <taxon>Fungi</taxon>
        <taxon>Dikarya</taxon>
        <taxon>Basidiomycota</taxon>
        <taxon>Agaricomycotina</taxon>
        <taxon>Agaricomycetes</taxon>
        <taxon>Agaricomycetidae</taxon>
        <taxon>Agaricales</taxon>
        <taxon>Marasmiineae</taxon>
        <taxon>Omphalotaceae</taxon>
        <taxon>Lentinula</taxon>
    </lineage>
</organism>
<dbReference type="AlphaFoldDB" id="A0AA38UIT6"/>
<gene>
    <name evidence="3" type="ORF">F5878DRAFT_528918</name>
</gene>
<proteinExistence type="predicted"/>
<sequence>MHSFPYLTFLFILSLQQNAMCIIANITVDDSSESPAIVYSPASNWHAGSKGSSCSECNAHPNSSDIRTWHESTFTPNGNGKDDSNTPLFANLTFTGSAVYVFCALAESSVSPNGNSDMAFYIDGQLNGTFVKPAQGINNTYEYQSLVYSIDSLVPGKHTLSLQNGYTNSNESLVILDYIVFSYVLVYSGTYIFSTGYQR</sequence>
<evidence type="ECO:0000256" key="1">
    <source>
        <dbReference type="SAM" id="Phobius"/>
    </source>
</evidence>